<evidence type="ECO:0000313" key="13">
    <source>
        <dbReference type="EMBL" id="MBO2464501.1"/>
    </source>
</evidence>
<comment type="cofactor">
    <cofactor evidence="1">
        <name>[4Fe-4S] cluster</name>
        <dbReference type="ChEBI" id="CHEBI:49883"/>
    </cofactor>
</comment>
<keyword evidence="7" id="KW-0411">Iron-sulfur</keyword>
<dbReference type="InterPro" id="IPR003482">
    <property type="entry name" value="Whib"/>
</dbReference>
<evidence type="ECO:0000313" key="14">
    <source>
        <dbReference type="Proteomes" id="UP000680206"/>
    </source>
</evidence>
<reference evidence="13 14" key="1">
    <citation type="submission" date="2021-03" db="EMBL/GenBank/DDBJ databases">
        <title>Actinomadura violae sp. nov., isolated from lichen in Thailand.</title>
        <authorList>
            <person name="Kanchanasin P."/>
            <person name="Saeng-In P."/>
            <person name="Phongsopitanun W."/>
            <person name="Yuki M."/>
            <person name="Kudo T."/>
            <person name="Ohkuma M."/>
            <person name="Tanasupawat S."/>
        </authorList>
    </citation>
    <scope>NUCLEOTIDE SEQUENCE [LARGE SCALE GENOMIC DNA]</scope>
    <source>
        <strain evidence="13 14">LCR2-06</strain>
    </source>
</reference>
<keyword evidence="9" id="KW-0238">DNA-binding</keyword>
<evidence type="ECO:0000256" key="1">
    <source>
        <dbReference type="ARBA" id="ARBA00001966"/>
    </source>
</evidence>
<dbReference type="InterPro" id="IPR034768">
    <property type="entry name" value="4FE4S_WBL"/>
</dbReference>
<evidence type="ECO:0000256" key="4">
    <source>
        <dbReference type="ARBA" id="ARBA00022485"/>
    </source>
</evidence>
<proteinExistence type="inferred from homology"/>
<evidence type="ECO:0000256" key="9">
    <source>
        <dbReference type="ARBA" id="ARBA00023125"/>
    </source>
</evidence>
<keyword evidence="14" id="KW-1185">Reference proteome</keyword>
<keyword evidence="8" id="KW-0805">Transcription regulation</keyword>
<comment type="similarity">
    <text evidence="3">Belongs to the WhiB family.</text>
</comment>
<protein>
    <submittedName>
        <fullName evidence="13">WhiB family transcriptional regulator</fullName>
    </submittedName>
</protein>
<dbReference type="Proteomes" id="UP000680206">
    <property type="component" value="Unassembled WGS sequence"/>
</dbReference>
<comment type="subcellular location">
    <subcellularLocation>
        <location evidence="2">Cytoplasm</location>
    </subcellularLocation>
</comment>
<evidence type="ECO:0000256" key="7">
    <source>
        <dbReference type="ARBA" id="ARBA00023014"/>
    </source>
</evidence>
<organism evidence="13 14">
    <name type="scientific">Actinomadura violacea</name>
    <dbReference type="NCBI Taxonomy" id="2819934"/>
    <lineage>
        <taxon>Bacteria</taxon>
        <taxon>Bacillati</taxon>
        <taxon>Actinomycetota</taxon>
        <taxon>Actinomycetes</taxon>
        <taxon>Streptosporangiales</taxon>
        <taxon>Thermomonosporaceae</taxon>
        <taxon>Actinomadura</taxon>
    </lineage>
</organism>
<evidence type="ECO:0000256" key="11">
    <source>
        <dbReference type="ARBA" id="ARBA00023163"/>
    </source>
</evidence>
<evidence type="ECO:0000256" key="10">
    <source>
        <dbReference type="ARBA" id="ARBA00023157"/>
    </source>
</evidence>
<evidence type="ECO:0000256" key="5">
    <source>
        <dbReference type="ARBA" id="ARBA00022723"/>
    </source>
</evidence>
<name>A0ABS3S676_9ACTN</name>
<evidence type="ECO:0000256" key="2">
    <source>
        <dbReference type="ARBA" id="ARBA00004496"/>
    </source>
</evidence>
<dbReference type="Pfam" id="PF02467">
    <property type="entry name" value="Whib"/>
    <property type="match status" value="1"/>
</dbReference>
<evidence type="ECO:0000256" key="6">
    <source>
        <dbReference type="ARBA" id="ARBA00023004"/>
    </source>
</evidence>
<sequence>MLIKPDTPAPPCSDDPELWFVDDGTIGHARVKPELLAEMIQEAKDGCAVCDLREKCLDYALARNEYGIWGGTTWDERRRLRRRTRRPSHVA</sequence>
<dbReference type="PANTHER" id="PTHR38839:SF4">
    <property type="entry name" value="TRANSCRIPTIONAL REGULATOR WHIB"/>
    <property type="match status" value="1"/>
</dbReference>
<keyword evidence="6" id="KW-0408">Iron</keyword>
<evidence type="ECO:0000256" key="8">
    <source>
        <dbReference type="ARBA" id="ARBA00023015"/>
    </source>
</evidence>
<dbReference type="PANTHER" id="PTHR38839">
    <property type="entry name" value="TRANSCRIPTIONAL REGULATOR WHID-RELATED"/>
    <property type="match status" value="1"/>
</dbReference>
<keyword evidence="4" id="KW-0004">4Fe-4S</keyword>
<evidence type="ECO:0000256" key="3">
    <source>
        <dbReference type="ARBA" id="ARBA00006597"/>
    </source>
</evidence>
<evidence type="ECO:0000259" key="12">
    <source>
        <dbReference type="PROSITE" id="PS51674"/>
    </source>
</evidence>
<keyword evidence="5" id="KW-0479">Metal-binding</keyword>
<comment type="caution">
    <text evidence="13">The sequence shown here is derived from an EMBL/GenBank/DDBJ whole genome shotgun (WGS) entry which is preliminary data.</text>
</comment>
<gene>
    <name evidence="13" type="ORF">J4709_43715</name>
</gene>
<accession>A0ABS3S676</accession>
<keyword evidence="11" id="KW-0804">Transcription</keyword>
<keyword evidence="10" id="KW-1015">Disulfide bond</keyword>
<dbReference type="EMBL" id="JAGEPF010000035">
    <property type="protein sequence ID" value="MBO2464501.1"/>
    <property type="molecule type" value="Genomic_DNA"/>
</dbReference>
<feature type="domain" description="4Fe-4S Wbl-type" evidence="12">
    <location>
        <begin position="11"/>
        <end position="79"/>
    </location>
</feature>
<dbReference type="PROSITE" id="PS51674">
    <property type="entry name" value="4FE4S_WBL"/>
    <property type="match status" value="1"/>
</dbReference>
<dbReference type="RefSeq" id="WP_208251031.1">
    <property type="nucleotide sequence ID" value="NZ_JAGEPF010000035.1"/>
</dbReference>